<accession>A0A124JUF0</accession>
<proteinExistence type="predicted"/>
<organism evidence="1 2">
    <name type="scientific">Novosphingobium fuchskuhlense</name>
    <dbReference type="NCBI Taxonomy" id="1117702"/>
    <lineage>
        <taxon>Bacteria</taxon>
        <taxon>Pseudomonadati</taxon>
        <taxon>Pseudomonadota</taxon>
        <taxon>Alphaproteobacteria</taxon>
        <taxon>Sphingomonadales</taxon>
        <taxon>Sphingomonadaceae</taxon>
        <taxon>Novosphingobium</taxon>
    </lineage>
</organism>
<name>A0A124JUF0_9SPHN</name>
<dbReference type="Proteomes" id="UP000058012">
    <property type="component" value="Unassembled WGS sequence"/>
</dbReference>
<dbReference type="RefSeq" id="WP_067910363.1">
    <property type="nucleotide sequence ID" value="NZ_KQ954245.1"/>
</dbReference>
<dbReference type="EMBL" id="LLZS01000007">
    <property type="protein sequence ID" value="KUR71167.1"/>
    <property type="molecule type" value="Genomic_DNA"/>
</dbReference>
<reference evidence="1 2" key="1">
    <citation type="submission" date="2015-10" db="EMBL/GenBank/DDBJ databases">
        <title>Draft genome sequence of Novosphingobium fuchskuhlense DSM 25065 isolated from a surface water sample of the southwest basin of Lake Grosse Fuchskuhle.</title>
        <authorList>
            <person name="Ruckert C."/>
            <person name="Winkler A."/>
            <person name="Glaeser J."/>
            <person name="Grossart H.-P."/>
            <person name="Kalinowski J."/>
            <person name="Glaeser S."/>
        </authorList>
    </citation>
    <scope>NUCLEOTIDE SEQUENCE [LARGE SCALE GENOMIC DNA]</scope>
    <source>
        <strain evidence="1 2">FNE08-7</strain>
    </source>
</reference>
<protein>
    <recommendedName>
        <fullName evidence="3">Tail fiber protein</fullName>
    </recommendedName>
</protein>
<dbReference type="OrthoDB" id="7225292at2"/>
<dbReference type="Gene3D" id="2.60.40.3940">
    <property type="match status" value="1"/>
</dbReference>
<comment type="caution">
    <text evidence="1">The sequence shown here is derived from an EMBL/GenBank/DDBJ whole genome shotgun (WGS) entry which is preliminary data.</text>
</comment>
<evidence type="ECO:0008006" key="3">
    <source>
        <dbReference type="Google" id="ProtNLM"/>
    </source>
</evidence>
<keyword evidence="2" id="KW-1185">Reference proteome</keyword>
<sequence>MNQSDLPDRFPIPFANGATSTTIRTLPTAHQTASSTDAPASLEDGFPIECFTPEGSGGVPPNGKDLNAILKWLSEQAQWNQAGGPALFDATFASAIGGYAKGAKLASSATNGVEWLNLVDGNTTDPDGVSAANWARVGIPAAQLGTNGYEKRASGVLEMWGQISIGQDSSATVSFASLFPELTISAIYNVQISWVDSSISSGSVQGSSGISTPSAGGFTIYNDGTGRVHHWRALGA</sequence>
<dbReference type="STRING" id="1117702.AQZ52_10875"/>
<evidence type="ECO:0000313" key="1">
    <source>
        <dbReference type="EMBL" id="KUR71167.1"/>
    </source>
</evidence>
<gene>
    <name evidence="1" type="ORF">AQZ52_10875</name>
</gene>
<dbReference type="AlphaFoldDB" id="A0A124JUF0"/>
<evidence type="ECO:0000313" key="2">
    <source>
        <dbReference type="Proteomes" id="UP000058012"/>
    </source>
</evidence>